<dbReference type="InterPro" id="IPR029062">
    <property type="entry name" value="Class_I_gatase-like"/>
</dbReference>
<dbReference type="GeneID" id="96259668"/>
<evidence type="ECO:0000259" key="7">
    <source>
        <dbReference type="Pfam" id="PF00425"/>
    </source>
</evidence>
<evidence type="ECO:0000313" key="8">
    <source>
        <dbReference type="EMBL" id="MBO8199350.1"/>
    </source>
</evidence>
<dbReference type="EC" id="4.1.3.27" evidence="1"/>
<reference evidence="8 9" key="1">
    <citation type="submission" date="2021-02" db="EMBL/GenBank/DDBJ databases">
        <title>Streptomyces spirodelae sp. nov., isolated from duckweed.</title>
        <authorList>
            <person name="Saimee Y."/>
            <person name="Duangmal K."/>
        </authorList>
    </citation>
    <scope>NUCLEOTIDE SEQUENCE [LARGE SCALE GENOMIC DNA]</scope>
    <source>
        <strain evidence="8 9">DSM 42105</strain>
    </source>
</reference>
<feature type="domain" description="Glutamine amidotransferase" evidence="6">
    <location>
        <begin position="477"/>
        <end position="661"/>
    </location>
</feature>
<keyword evidence="2" id="KW-0315">Glutamine amidotransferase</keyword>
<dbReference type="Proteomes" id="UP000721954">
    <property type="component" value="Unassembled WGS sequence"/>
</dbReference>
<dbReference type="CDD" id="cd01743">
    <property type="entry name" value="GATase1_Anthranilate_Synthase"/>
    <property type="match status" value="1"/>
</dbReference>
<evidence type="ECO:0000256" key="2">
    <source>
        <dbReference type="ARBA" id="ARBA00022962"/>
    </source>
</evidence>
<evidence type="ECO:0000256" key="4">
    <source>
        <dbReference type="ARBA" id="ARBA00047683"/>
    </source>
</evidence>
<dbReference type="RefSeq" id="WP_209211082.1">
    <property type="nucleotide sequence ID" value="NZ_JAFFZM010000007.1"/>
</dbReference>
<evidence type="ECO:0000259" key="6">
    <source>
        <dbReference type="Pfam" id="PF00117"/>
    </source>
</evidence>
<evidence type="ECO:0000313" key="9">
    <source>
        <dbReference type="Proteomes" id="UP000721954"/>
    </source>
</evidence>
<dbReference type="InterPro" id="IPR017926">
    <property type="entry name" value="GATASE"/>
</dbReference>
<organism evidence="8 9">
    <name type="scientific">Streptomyces smyrnaeus</name>
    <dbReference type="NCBI Taxonomy" id="1387713"/>
    <lineage>
        <taxon>Bacteria</taxon>
        <taxon>Bacillati</taxon>
        <taxon>Actinomycetota</taxon>
        <taxon>Actinomycetes</taxon>
        <taxon>Kitasatosporales</taxon>
        <taxon>Streptomycetaceae</taxon>
        <taxon>Streptomyces</taxon>
    </lineage>
</organism>
<evidence type="ECO:0000256" key="3">
    <source>
        <dbReference type="ARBA" id="ARBA00023239"/>
    </source>
</evidence>
<dbReference type="PANTHER" id="PTHR11236">
    <property type="entry name" value="AMINOBENZOATE/ANTHRANILATE SYNTHASE"/>
    <property type="match status" value="1"/>
</dbReference>
<dbReference type="InterPro" id="IPR015890">
    <property type="entry name" value="Chorismate_C"/>
</dbReference>
<dbReference type="PANTHER" id="PTHR11236:SF49">
    <property type="entry name" value="ANTHRANILATE SYNTHASE COMPONENT 1"/>
    <property type="match status" value="1"/>
</dbReference>
<name>A0ABS3XVD8_9ACTN</name>
<dbReference type="InterPro" id="IPR019999">
    <property type="entry name" value="Anth_synth_I-like"/>
</dbReference>
<dbReference type="InterPro" id="IPR006221">
    <property type="entry name" value="TrpG/PapA_dom"/>
</dbReference>
<keyword evidence="9" id="KW-1185">Reference proteome</keyword>
<accession>A0ABS3XVD8</accession>
<dbReference type="Pfam" id="PF00425">
    <property type="entry name" value="Chorismate_bind"/>
    <property type="match status" value="1"/>
</dbReference>
<sequence length="681" mass="73253">MPRPHPHDATASATTAAELVDRLLNSHEAPPFALLRRTAPDSREPGPVELLLGSVREVDQISDIPLADPLPRSGGGPQALALVPFRQIRERGFACHDDCTPLRVLVVEESHVLETEEVLAALPNEPITLRNAAFDLDDDAYASVVERILREEIGPGMGANFVIRRDFTARLDSYGTSTALALFRRLVSAEAGAYWTFCVHTGPAAAGGDGRTLVGASPEAHVVVRDGDVVMNPISGTYRYPPTGPDSAGLLTFLEDRKEIDELHMVLDEELKMLCAVADSQVRVHGPYLREMAHLAHTEFELRGRSSLDARDVLHRTMFAATVTGSPLENACRVIRRYEGSGRGYYAGALALFGHDRQGRWMDSPILIRTADISPDGTLRIPVGATLVRDSDPRSEVAETHAKLAGVLSALGLREGPGERPGAPAGRPRHTPSLCSPRVLASLARRRHSLAGHWLDPAQLRSLRGRADEIGVPDEVLIVDAEDDFTAMLAALLRSTGARTLVCAYDDPRIRSALDEHRGPVILGPGPGDPNSVMDPRIVALRELAAGLLDHARDCGNPVLGICLGFQLLAATLGLPVVRGDRPYQGMQQTVELFGRPVTAGFYNSFRVRADGAQTAALAADGVELSRCPETDEVVALRAARVAGVQFHPESVLSPSGAEALLRLLRTACRPAAAPAPHRTP</sequence>
<dbReference type="PRINTS" id="PR00096">
    <property type="entry name" value="GATASE"/>
</dbReference>
<dbReference type="SUPFAM" id="SSF56322">
    <property type="entry name" value="ADC synthase"/>
    <property type="match status" value="1"/>
</dbReference>
<evidence type="ECO:0000256" key="5">
    <source>
        <dbReference type="SAM" id="MobiDB-lite"/>
    </source>
</evidence>
<feature type="domain" description="Chorismate-utilising enzyme C-terminal" evidence="7">
    <location>
        <begin position="139"/>
        <end position="403"/>
    </location>
</feature>
<dbReference type="Pfam" id="PF00117">
    <property type="entry name" value="GATase"/>
    <property type="match status" value="1"/>
</dbReference>
<dbReference type="Gene3D" id="3.40.50.880">
    <property type="match status" value="1"/>
</dbReference>
<comment type="caution">
    <text evidence="8">The sequence shown here is derived from an EMBL/GenBank/DDBJ whole genome shotgun (WGS) entry which is preliminary data.</text>
</comment>
<dbReference type="EMBL" id="JAFFZM010000007">
    <property type="protein sequence ID" value="MBO8199350.1"/>
    <property type="molecule type" value="Genomic_DNA"/>
</dbReference>
<protein>
    <recommendedName>
        <fullName evidence="1">anthranilate synthase</fullName>
        <ecNumber evidence="1">4.1.3.27</ecNumber>
    </recommendedName>
</protein>
<gene>
    <name evidence="8" type="ORF">JW613_13720</name>
</gene>
<dbReference type="SUPFAM" id="SSF52317">
    <property type="entry name" value="Class I glutamine amidotransferase-like"/>
    <property type="match status" value="1"/>
</dbReference>
<keyword evidence="3" id="KW-0456">Lyase</keyword>
<dbReference type="InterPro" id="IPR005801">
    <property type="entry name" value="ADC_synthase"/>
</dbReference>
<dbReference type="PROSITE" id="PS51273">
    <property type="entry name" value="GATASE_TYPE_1"/>
    <property type="match status" value="1"/>
</dbReference>
<comment type="catalytic activity">
    <reaction evidence="4">
        <text>chorismate + L-glutamine = anthranilate + pyruvate + L-glutamate + H(+)</text>
        <dbReference type="Rhea" id="RHEA:21732"/>
        <dbReference type="ChEBI" id="CHEBI:15361"/>
        <dbReference type="ChEBI" id="CHEBI:15378"/>
        <dbReference type="ChEBI" id="CHEBI:16567"/>
        <dbReference type="ChEBI" id="CHEBI:29748"/>
        <dbReference type="ChEBI" id="CHEBI:29985"/>
        <dbReference type="ChEBI" id="CHEBI:58359"/>
        <dbReference type="EC" id="4.1.3.27"/>
    </reaction>
</comment>
<feature type="region of interest" description="Disordered" evidence="5">
    <location>
        <begin position="414"/>
        <end position="434"/>
    </location>
</feature>
<evidence type="ECO:0000256" key="1">
    <source>
        <dbReference type="ARBA" id="ARBA00012266"/>
    </source>
</evidence>
<proteinExistence type="predicted"/>
<dbReference type="Gene3D" id="3.60.120.10">
    <property type="entry name" value="Anthranilate synthase"/>
    <property type="match status" value="1"/>
</dbReference>
<dbReference type="PRINTS" id="PR00097">
    <property type="entry name" value="ANTSNTHASEII"/>
</dbReference>